<proteinExistence type="predicted"/>
<dbReference type="PANTHER" id="PTHR43308">
    <property type="entry name" value="OUTER MEMBRANE PROTEIN ALPHA-RELATED"/>
    <property type="match status" value="1"/>
</dbReference>
<evidence type="ECO:0000256" key="1">
    <source>
        <dbReference type="ARBA" id="ARBA00022729"/>
    </source>
</evidence>
<name>A0A5C6USH0_9BACI</name>
<feature type="non-terminal residue" evidence="4">
    <location>
        <position position="167"/>
    </location>
</feature>
<organism evidence="4 5">
    <name type="scientific">Metabacillus litoralis</name>
    <dbReference type="NCBI Taxonomy" id="152268"/>
    <lineage>
        <taxon>Bacteria</taxon>
        <taxon>Bacillati</taxon>
        <taxon>Bacillota</taxon>
        <taxon>Bacilli</taxon>
        <taxon>Bacillales</taxon>
        <taxon>Bacillaceae</taxon>
        <taxon>Metabacillus</taxon>
    </lineage>
</organism>
<reference evidence="4 5" key="1">
    <citation type="journal article" date="2005" name="Int. J. Syst. Evol. Microbiol.">
        <title>Bacillus litoralis sp. nov., isolated from a tidal flat of the Yellow Sea in Korea.</title>
        <authorList>
            <person name="Yoon J.H."/>
            <person name="Oh T.K."/>
        </authorList>
    </citation>
    <scope>NUCLEOTIDE SEQUENCE [LARGE SCALE GENOMIC DNA]</scope>
    <source>
        <strain evidence="4 5">SW-211</strain>
    </source>
</reference>
<dbReference type="Proteomes" id="UP000321363">
    <property type="component" value="Unassembled WGS sequence"/>
</dbReference>
<dbReference type="Pfam" id="PF00395">
    <property type="entry name" value="SLH"/>
    <property type="match status" value="2"/>
</dbReference>
<sequence>MKSYFTKSLFLTGFILLFSFNSVSASTDIEGSYAKDAILELVEKGIISGDANGDFNVTGKITRQDFASVLAKSLELDSSNSSVTATFSDVPVDHYSYAYVEAAVKAGLISGTGEGNFGFNTNLTREDMATIFVKALGADAVGYGDKLTSADQDRILEWKRDSEAYAV</sequence>
<keyword evidence="1 2" id="KW-0732">Signal</keyword>
<dbReference type="EMBL" id="VOQF01000053">
    <property type="protein sequence ID" value="TXC75604.1"/>
    <property type="molecule type" value="Genomic_DNA"/>
</dbReference>
<dbReference type="InterPro" id="IPR001119">
    <property type="entry name" value="SLH_dom"/>
</dbReference>
<evidence type="ECO:0000313" key="5">
    <source>
        <dbReference type="Proteomes" id="UP000321363"/>
    </source>
</evidence>
<comment type="caution">
    <text evidence="4">The sequence shown here is derived from an EMBL/GenBank/DDBJ whole genome shotgun (WGS) entry which is preliminary data.</text>
</comment>
<dbReference type="AlphaFoldDB" id="A0A5C6USH0"/>
<feature type="chain" id="PRO_5022737361" evidence="2">
    <location>
        <begin position="26"/>
        <end position="167"/>
    </location>
</feature>
<evidence type="ECO:0000313" key="4">
    <source>
        <dbReference type="EMBL" id="TXC75604.1"/>
    </source>
</evidence>
<accession>A0A5C6USH0</accession>
<gene>
    <name evidence="4" type="ORF">FS935_23095</name>
</gene>
<evidence type="ECO:0000256" key="2">
    <source>
        <dbReference type="SAM" id="SignalP"/>
    </source>
</evidence>
<dbReference type="RefSeq" id="WP_146950940.1">
    <property type="nucleotide sequence ID" value="NZ_VOQF01000053.1"/>
</dbReference>
<keyword evidence="5" id="KW-1185">Reference proteome</keyword>
<dbReference type="InterPro" id="IPR051465">
    <property type="entry name" value="Cell_Envelope_Struct_Comp"/>
</dbReference>
<feature type="domain" description="SLH" evidence="3">
    <location>
        <begin position="21"/>
        <end position="82"/>
    </location>
</feature>
<evidence type="ECO:0000259" key="3">
    <source>
        <dbReference type="PROSITE" id="PS51272"/>
    </source>
</evidence>
<feature type="domain" description="SLH" evidence="3">
    <location>
        <begin position="83"/>
        <end position="146"/>
    </location>
</feature>
<dbReference type="PROSITE" id="PS51272">
    <property type="entry name" value="SLH"/>
    <property type="match status" value="2"/>
</dbReference>
<dbReference type="PANTHER" id="PTHR43308:SF1">
    <property type="entry name" value="OUTER MEMBRANE PROTEIN ALPHA"/>
    <property type="match status" value="1"/>
</dbReference>
<protein>
    <submittedName>
        <fullName evidence="4">S-layer homology domain-containing protein</fullName>
    </submittedName>
</protein>
<feature type="signal peptide" evidence="2">
    <location>
        <begin position="1"/>
        <end position="25"/>
    </location>
</feature>